<dbReference type="EMBL" id="PVTV01000012">
    <property type="protein sequence ID" value="PRY98458.1"/>
    <property type="molecule type" value="Genomic_DNA"/>
</dbReference>
<evidence type="ECO:0000256" key="3">
    <source>
        <dbReference type="SAM" id="Coils"/>
    </source>
</evidence>
<evidence type="ECO:0000259" key="4">
    <source>
        <dbReference type="PROSITE" id="PS50980"/>
    </source>
</evidence>
<dbReference type="RefSeq" id="WP_106227165.1">
    <property type="nucleotide sequence ID" value="NZ_PVTV01000012.1"/>
</dbReference>
<keyword evidence="3" id="KW-0175">Coiled coil</keyword>
<dbReference type="Pfam" id="PF01039">
    <property type="entry name" value="Carboxyl_trans"/>
    <property type="match status" value="1"/>
</dbReference>
<evidence type="ECO:0000313" key="7">
    <source>
        <dbReference type="Proteomes" id="UP000238308"/>
    </source>
</evidence>
<evidence type="ECO:0000313" key="6">
    <source>
        <dbReference type="EMBL" id="PRY98458.1"/>
    </source>
</evidence>
<dbReference type="PANTHER" id="PTHR22855:SF13">
    <property type="entry name" value="METHYLCROTONOYL-COA CARBOXYLASE BETA CHAIN, MITOCHONDRIAL"/>
    <property type="match status" value="1"/>
</dbReference>
<dbReference type="Proteomes" id="UP000238308">
    <property type="component" value="Unassembled WGS sequence"/>
</dbReference>
<dbReference type="Gene3D" id="3.90.226.10">
    <property type="entry name" value="2-enoyl-CoA Hydratase, Chain A, domain 1"/>
    <property type="match status" value="2"/>
</dbReference>
<dbReference type="InterPro" id="IPR011763">
    <property type="entry name" value="COA_CT_C"/>
</dbReference>
<dbReference type="PANTHER" id="PTHR22855">
    <property type="entry name" value="ACETYL, PROPIONYL, PYRUVATE, AND GLUTACONYL CARBOXYLASE-RELATED"/>
    <property type="match status" value="1"/>
</dbReference>
<comment type="caution">
    <text evidence="6">The sequence shown here is derived from an EMBL/GenBank/DDBJ whole genome shotgun (WGS) entry which is preliminary data.</text>
</comment>
<protein>
    <submittedName>
        <fullName evidence="6">3-methylcrotonyl-CoA carboxylase beta subunit</fullName>
    </submittedName>
</protein>
<reference evidence="6 7" key="1">
    <citation type="submission" date="2018-03" db="EMBL/GenBank/DDBJ databases">
        <title>Genomic Encyclopedia of Type Strains, Phase III (KMG-III): the genomes of soil and plant-associated and newly described type strains.</title>
        <authorList>
            <person name="Whitman W."/>
        </authorList>
    </citation>
    <scope>NUCLEOTIDE SEQUENCE [LARGE SCALE GENOMIC DNA]</scope>
    <source>
        <strain evidence="6 7">MWH-P2sevCIIIb</strain>
    </source>
</reference>
<dbReference type="GO" id="GO:1905202">
    <property type="term" value="C:methylcrotonoyl-CoA carboxylase complex"/>
    <property type="evidence" value="ECO:0007669"/>
    <property type="project" value="TreeGrafter"/>
</dbReference>
<keyword evidence="7" id="KW-1185">Reference proteome</keyword>
<organism evidence="6 7">
    <name type="scientific">Jezberella montanilacus</name>
    <dbReference type="NCBI Taxonomy" id="323426"/>
    <lineage>
        <taxon>Bacteria</taxon>
        <taxon>Pseudomonadati</taxon>
        <taxon>Pseudomonadota</taxon>
        <taxon>Betaproteobacteria</taxon>
        <taxon>Burkholderiales</taxon>
        <taxon>Alcaligenaceae</taxon>
        <taxon>Jezberella</taxon>
    </lineage>
</organism>
<dbReference type="GO" id="GO:0004485">
    <property type="term" value="F:methylcrotonoyl-CoA carboxylase activity"/>
    <property type="evidence" value="ECO:0007669"/>
    <property type="project" value="TreeGrafter"/>
</dbReference>
<accession>A0A2T0XHM8</accession>
<dbReference type="AlphaFoldDB" id="A0A2T0XHM8"/>
<proteinExistence type="inferred from homology"/>
<dbReference type="InterPro" id="IPR045190">
    <property type="entry name" value="MCCB/AccD1-like"/>
</dbReference>
<name>A0A2T0XHM8_9BURK</name>
<dbReference type="InterPro" id="IPR011762">
    <property type="entry name" value="COA_CT_N"/>
</dbReference>
<evidence type="ECO:0000256" key="1">
    <source>
        <dbReference type="ARBA" id="ARBA00006102"/>
    </source>
</evidence>
<sequence length="535" mass="57634">MPQIESKINTRSAEFIENAKNLQSQLDDLKQKLDQTAKGGSEEARAKHIGRGKLLPRDRVQQLIDPGSPFLELSPLAAHGMYNGDAPGAGIITGIGQVSGNQCVIVCNDATVKGGTYYPLTVKKHLRAQEIAEQNNLPCIYLVDSGGANLPQQEEVFPDRDHFGRIFYNQANMSAKGIAQIAVVMGSCTAGGAYVPAMSDESIIVQNQGTIFLGGPPLVRAATGEVVTAEDLGGGDVHTRLSGVVDHLAANDQHALLLARNAIARLNRQKPQQQVLREVVPPKYDPQEINGIIPSDTRKPYDVREIIARIVDGSEFDEFKARFGTTLVTGFAHIHGMPVGIVANNGILFSESAQKGAHFIELCAQRKIPLVFLQNITGFMVGRKYENEGIARHGAKMVTAVATAAVPKFTVLIGGSFGAGNYGMCGRAFGPRLLLMWPNARISVMGGEQAASVLATVKRDGIESKGGAWSPEEEEAFKAPVREQYEREGHPYHATARLWDDGVIVPADTRRVLGLGLSAALNAPIGETRFGVFRM</sequence>
<dbReference type="GO" id="GO:0006552">
    <property type="term" value="P:L-leucine catabolic process"/>
    <property type="evidence" value="ECO:0007669"/>
    <property type="project" value="TreeGrafter"/>
</dbReference>
<feature type="domain" description="CoA carboxyltransferase C-terminal" evidence="5">
    <location>
        <begin position="281"/>
        <end position="527"/>
    </location>
</feature>
<dbReference type="InterPro" id="IPR029045">
    <property type="entry name" value="ClpP/crotonase-like_dom_sf"/>
</dbReference>
<dbReference type="FunFam" id="3.90.226.10:FF:000004">
    <property type="entry name" value="Methylcrotonoyl-CoA carboxylase beta chain"/>
    <property type="match status" value="1"/>
</dbReference>
<dbReference type="PROSITE" id="PS50980">
    <property type="entry name" value="COA_CT_NTER"/>
    <property type="match status" value="1"/>
</dbReference>
<dbReference type="SUPFAM" id="SSF52096">
    <property type="entry name" value="ClpP/crotonase"/>
    <property type="match status" value="2"/>
</dbReference>
<gene>
    <name evidence="6" type="ORF">BCM14_1286</name>
</gene>
<comment type="pathway">
    <text evidence="2">Amino-acid degradation; L-leucine degradation.</text>
</comment>
<feature type="domain" description="CoA carboxyltransferase N-terminal" evidence="4">
    <location>
        <begin position="22"/>
        <end position="278"/>
    </location>
</feature>
<dbReference type="PROSITE" id="PS50989">
    <property type="entry name" value="COA_CT_CTER"/>
    <property type="match status" value="1"/>
</dbReference>
<dbReference type="OrthoDB" id="9803706at2"/>
<comment type="similarity">
    <text evidence="1">Belongs to the AccD/PCCB family.</text>
</comment>
<evidence type="ECO:0000256" key="2">
    <source>
        <dbReference type="ARBA" id="ARBA00046317"/>
    </source>
</evidence>
<evidence type="ECO:0000259" key="5">
    <source>
        <dbReference type="PROSITE" id="PS50989"/>
    </source>
</evidence>
<dbReference type="InterPro" id="IPR034733">
    <property type="entry name" value="AcCoA_carboxyl_beta"/>
</dbReference>
<feature type="coiled-coil region" evidence="3">
    <location>
        <begin position="12"/>
        <end position="39"/>
    </location>
</feature>
<dbReference type="FunFam" id="3.90.226.10:FF:000007">
    <property type="entry name" value="Methylcrotonoyl-CoA carboxylase subunit beta"/>
    <property type="match status" value="1"/>
</dbReference>